<proteinExistence type="predicted"/>
<comment type="caution">
    <text evidence="2">The sequence shown here is derived from an EMBL/GenBank/DDBJ whole genome shotgun (WGS) entry which is preliminary data.</text>
</comment>
<dbReference type="GO" id="GO:0003676">
    <property type="term" value="F:nucleic acid binding"/>
    <property type="evidence" value="ECO:0007669"/>
    <property type="project" value="InterPro"/>
</dbReference>
<dbReference type="AlphaFoldDB" id="A0AAE9U2B9"/>
<dbReference type="InterPro" id="IPR002711">
    <property type="entry name" value="HNH"/>
</dbReference>
<protein>
    <submittedName>
        <fullName evidence="2">Phage terminase</fullName>
    </submittedName>
</protein>
<dbReference type="PANTHER" id="PTHR33877">
    <property type="entry name" value="SLL1193 PROTEIN"/>
    <property type="match status" value="1"/>
</dbReference>
<name>A0AAE9U2B9_STREQ</name>
<sequence length="120" mass="13890">MGDSVRRKSISKKTRQLVLEKYDCHCAYCGKILDIKTLRVDHLEPFRNGGADDISNFMPACQSCNFYKSTHTLEMFRKQLKTIHERIMKPFISRLGEDYGIVEIKPFDGKFYFEKTGNGG</sequence>
<dbReference type="InterPro" id="IPR052892">
    <property type="entry name" value="NA-targeting_endonuclease"/>
</dbReference>
<gene>
    <name evidence="2" type="ORF">NCTC11557_01730</name>
</gene>
<dbReference type="Proteomes" id="UP000339049">
    <property type="component" value="Unassembled WGS sequence"/>
</dbReference>
<accession>A0AAE9U2B9</accession>
<dbReference type="GO" id="GO:0008270">
    <property type="term" value="F:zinc ion binding"/>
    <property type="evidence" value="ECO:0007669"/>
    <property type="project" value="InterPro"/>
</dbReference>
<feature type="domain" description="HNH nuclease" evidence="1">
    <location>
        <begin position="13"/>
        <end position="66"/>
    </location>
</feature>
<dbReference type="PANTHER" id="PTHR33877:SF2">
    <property type="entry name" value="OS07G0170200 PROTEIN"/>
    <property type="match status" value="1"/>
</dbReference>
<dbReference type="Gene3D" id="1.10.30.50">
    <property type="match status" value="1"/>
</dbReference>
<evidence type="ECO:0000313" key="2">
    <source>
        <dbReference type="EMBL" id="VTT25746.1"/>
    </source>
</evidence>
<dbReference type="SMART" id="SM00507">
    <property type="entry name" value="HNHc"/>
    <property type="match status" value="1"/>
</dbReference>
<dbReference type="EMBL" id="CABEIY010000007">
    <property type="protein sequence ID" value="VTT25746.1"/>
    <property type="molecule type" value="Genomic_DNA"/>
</dbReference>
<dbReference type="CDD" id="cd00085">
    <property type="entry name" value="HNHc"/>
    <property type="match status" value="1"/>
</dbReference>
<dbReference type="Pfam" id="PF01844">
    <property type="entry name" value="HNH"/>
    <property type="match status" value="1"/>
</dbReference>
<evidence type="ECO:0000259" key="1">
    <source>
        <dbReference type="SMART" id="SM00507"/>
    </source>
</evidence>
<reference evidence="2 3" key="1">
    <citation type="submission" date="2019-05" db="EMBL/GenBank/DDBJ databases">
        <authorList>
            <consortium name="Pathogen Informatics"/>
        </authorList>
    </citation>
    <scope>NUCLEOTIDE SEQUENCE [LARGE SCALE GENOMIC DNA]</scope>
    <source>
        <strain evidence="2 3">NCTC11557</strain>
    </source>
</reference>
<evidence type="ECO:0000313" key="3">
    <source>
        <dbReference type="Proteomes" id="UP000339049"/>
    </source>
</evidence>
<organism evidence="2 3">
    <name type="scientific">Streptococcus dysgalactiae subsp. equisimilis</name>
    <name type="common">Streptococcus equisimilis</name>
    <dbReference type="NCBI Taxonomy" id="119602"/>
    <lineage>
        <taxon>Bacteria</taxon>
        <taxon>Bacillati</taxon>
        <taxon>Bacillota</taxon>
        <taxon>Bacilli</taxon>
        <taxon>Lactobacillales</taxon>
        <taxon>Streptococcaceae</taxon>
        <taxon>Streptococcus</taxon>
    </lineage>
</organism>
<dbReference type="InterPro" id="IPR003615">
    <property type="entry name" value="HNH_nuc"/>
</dbReference>
<dbReference type="GO" id="GO:0004519">
    <property type="term" value="F:endonuclease activity"/>
    <property type="evidence" value="ECO:0007669"/>
    <property type="project" value="InterPro"/>
</dbReference>